<feature type="region of interest" description="Disordered" evidence="1">
    <location>
        <begin position="139"/>
        <end position="169"/>
    </location>
</feature>
<reference evidence="2 3" key="1">
    <citation type="journal article" date="2015" name="Genome Biol.">
        <title>Comparative genomics of Steinernema reveals deeply conserved gene regulatory networks.</title>
        <authorList>
            <person name="Dillman A.R."/>
            <person name="Macchietto M."/>
            <person name="Porter C.F."/>
            <person name="Rogers A."/>
            <person name="Williams B."/>
            <person name="Antoshechkin I."/>
            <person name="Lee M.M."/>
            <person name="Goodwin Z."/>
            <person name="Lu X."/>
            <person name="Lewis E.E."/>
            <person name="Goodrich-Blair H."/>
            <person name="Stock S.P."/>
            <person name="Adams B.J."/>
            <person name="Sternberg P.W."/>
            <person name="Mortazavi A."/>
        </authorList>
    </citation>
    <scope>NUCLEOTIDE SEQUENCE [LARGE SCALE GENOMIC DNA]</scope>
    <source>
        <strain evidence="2 3">ALL</strain>
    </source>
</reference>
<dbReference type="AlphaFoldDB" id="A0A4V6I925"/>
<gene>
    <name evidence="2" type="ORF">L596_006577</name>
</gene>
<name>A0A4V6I925_STECR</name>
<accession>A0A4V6I925</accession>
<evidence type="ECO:0000313" key="3">
    <source>
        <dbReference type="Proteomes" id="UP000298663"/>
    </source>
</evidence>
<organism evidence="2 3">
    <name type="scientific">Steinernema carpocapsae</name>
    <name type="common">Entomopathogenic nematode</name>
    <dbReference type="NCBI Taxonomy" id="34508"/>
    <lineage>
        <taxon>Eukaryota</taxon>
        <taxon>Metazoa</taxon>
        <taxon>Ecdysozoa</taxon>
        <taxon>Nematoda</taxon>
        <taxon>Chromadorea</taxon>
        <taxon>Rhabditida</taxon>
        <taxon>Tylenchina</taxon>
        <taxon>Panagrolaimomorpha</taxon>
        <taxon>Strongyloidoidea</taxon>
        <taxon>Steinernematidae</taxon>
        <taxon>Steinernema</taxon>
    </lineage>
</organism>
<dbReference type="Proteomes" id="UP000298663">
    <property type="component" value="Chromosome X"/>
</dbReference>
<proteinExistence type="predicted"/>
<dbReference type="EMBL" id="CM016762">
    <property type="protein sequence ID" value="TMS40163.1"/>
    <property type="molecule type" value="Genomic_DNA"/>
</dbReference>
<sequence length="169" mass="18392">MGLFRHLFDERRQCQEAIIAGEERGETSENKFHQSRIVVLATRWPPSAVGTLKPVTAHEERKRGGAGGPQCCVGWCKKTLSKAGAVSRQATTAATTTVLYSALSYSICFFIIHFGLDESKSVVVVVAVVASAVARSARSEVTARTRSPRPCHFQEVQKGDSAESRNGRN</sequence>
<evidence type="ECO:0000256" key="1">
    <source>
        <dbReference type="SAM" id="MobiDB-lite"/>
    </source>
</evidence>
<evidence type="ECO:0000313" key="2">
    <source>
        <dbReference type="EMBL" id="TMS40163.1"/>
    </source>
</evidence>
<keyword evidence="3" id="KW-1185">Reference proteome</keyword>
<protein>
    <submittedName>
        <fullName evidence="2">Uncharacterized protein</fullName>
    </submittedName>
</protein>
<feature type="compositionally biased region" description="Basic and acidic residues" evidence="1">
    <location>
        <begin position="155"/>
        <end position="169"/>
    </location>
</feature>
<reference evidence="2 3" key="2">
    <citation type="journal article" date="2019" name="G3 (Bethesda)">
        <title>Hybrid Assembly of the Genome of the Entomopathogenic Nematode Steinernema carpocapsae Identifies the X-Chromosome.</title>
        <authorList>
            <person name="Serra L."/>
            <person name="Macchietto M."/>
            <person name="Macias-Munoz A."/>
            <person name="McGill C.J."/>
            <person name="Rodriguez I.M."/>
            <person name="Rodriguez B."/>
            <person name="Murad R."/>
            <person name="Mortazavi A."/>
        </authorList>
    </citation>
    <scope>NUCLEOTIDE SEQUENCE [LARGE SCALE GENOMIC DNA]</scope>
    <source>
        <strain evidence="2 3">ALL</strain>
    </source>
</reference>